<proteinExistence type="predicted"/>
<sequence>MFYCSNGSHKIVLACGVLKVPIRKDIIHRVVRWQLDKGQQVLYISLIYNLILEYQ</sequence>
<dbReference type="EMBL" id="MNCJ02000321">
    <property type="protein sequence ID" value="KAF5801916.1"/>
    <property type="molecule type" value="Genomic_DNA"/>
</dbReference>
<comment type="caution">
    <text evidence="1">The sequence shown here is derived from an EMBL/GenBank/DDBJ whole genome shotgun (WGS) entry which is preliminary data.</text>
</comment>
<dbReference type="Gramene" id="mRNA:HanXRQr2_Chr06g0253681">
    <property type="protein sequence ID" value="CDS:HanXRQr2_Chr06g0253681.1"/>
    <property type="gene ID" value="HanXRQr2_Chr06g0253681"/>
</dbReference>
<keyword evidence="2" id="KW-1185">Reference proteome</keyword>
<reference evidence="1" key="2">
    <citation type="submission" date="2020-06" db="EMBL/GenBank/DDBJ databases">
        <title>Helianthus annuus Genome sequencing and assembly Release 2.</title>
        <authorList>
            <person name="Gouzy J."/>
            <person name="Langlade N."/>
            <person name="Munos S."/>
        </authorList>
    </citation>
    <scope>NUCLEOTIDE SEQUENCE</scope>
    <source>
        <tissue evidence="1">Leaves</tissue>
    </source>
</reference>
<evidence type="ECO:0000313" key="1">
    <source>
        <dbReference type="EMBL" id="KAF5801916.1"/>
    </source>
</evidence>
<accession>A0A9K3ISK7</accession>
<reference evidence="1" key="1">
    <citation type="journal article" date="2017" name="Nature">
        <title>The sunflower genome provides insights into oil metabolism, flowering and Asterid evolution.</title>
        <authorList>
            <person name="Badouin H."/>
            <person name="Gouzy J."/>
            <person name="Grassa C.J."/>
            <person name="Murat F."/>
            <person name="Staton S.E."/>
            <person name="Cottret L."/>
            <person name="Lelandais-Briere C."/>
            <person name="Owens G.L."/>
            <person name="Carrere S."/>
            <person name="Mayjonade B."/>
            <person name="Legrand L."/>
            <person name="Gill N."/>
            <person name="Kane N.C."/>
            <person name="Bowers J.E."/>
            <person name="Hubner S."/>
            <person name="Bellec A."/>
            <person name="Berard A."/>
            <person name="Berges H."/>
            <person name="Blanchet N."/>
            <person name="Boniface M.C."/>
            <person name="Brunel D."/>
            <person name="Catrice O."/>
            <person name="Chaidir N."/>
            <person name="Claudel C."/>
            <person name="Donnadieu C."/>
            <person name="Faraut T."/>
            <person name="Fievet G."/>
            <person name="Helmstetter N."/>
            <person name="King M."/>
            <person name="Knapp S.J."/>
            <person name="Lai Z."/>
            <person name="Le Paslier M.C."/>
            <person name="Lippi Y."/>
            <person name="Lorenzon L."/>
            <person name="Mandel J.R."/>
            <person name="Marage G."/>
            <person name="Marchand G."/>
            <person name="Marquand E."/>
            <person name="Bret-Mestries E."/>
            <person name="Morien E."/>
            <person name="Nambeesan S."/>
            <person name="Nguyen T."/>
            <person name="Pegot-Espagnet P."/>
            <person name="Pouilly N."/>
            <person name="Raftis F."/>
            <person name="Sallet E."/>
            <person name="Schiex T."/>
            <person name="Thomas J."/>
            <person name="Vandecasteele C."/>
            <person name="Vares D."/>
            <person name="Vear F."/>
            <person name="Vautrin S."/>
            <person name="Crespi M."/>
            <person name="Mangin B."/>
            <person name="Burke J.M."/>
            <person name="Salse J."/>
            <person name="Munos S."/>
            <person name="Vincourt P."/>
            <person name="Rieseberg L.H."/>
            <person name="Langlade N.B."/>
        </authorList>
    </citation>
    <scope>NUCLEOTIDE SEQUENCE</scope>
    <source>
        <tissue evidence="1">Leaves</tissue>
    </source>
</reference>
<organism evidence="1 2">
    <name type="scientific">Helianthus annuus</name>
    <name type="common">Common sunflower</name>
    <dbReference type="NCBI Taxonomy" id="4232"/>
    <lineage>
        <taxon>Eukaryota</taxon>
        <taxon>Viridiplantae</taxon>
        <taxon>Streptophyta</taxon>
        <taxon>Embryophyta</taxon>
        <taxon>Tracheophyta</taxon>
        <taxon>Spermatophyta</taxon>
        <taxon>Magnoliopsida</taxon>
        <taxon>eudicotyledons</taxon>
        <taxon>Gunneridae</taxon>
        <taxon>Pentapetalae</taxon>
        <taxon>asterids</taxon>
        <taxon>campanulids</taxon>
        <taxon>Asterales</taxon>
        <taxon>Asteraceae</taxon>
        <taxon>Asteroideae</taxon>
        <taxon>Heliantheae alliance</taxon>
        <taxon>Heliantheae</taxon>
        <taxon>Helianthus</taxon>
    </lineage>
</organism>
<dbReference type="Proteomes" id="UP000215914">
    <property type="component" value="Unassembled WGS sequence"/>
</dbReference>
<dbReference type="AlphaFoldDB" id="A0A9K3ISK7"/>
<protein>
    <submittedName>
        <fullName evidence="1">Uncharacterized protein</fullName>
    </submittedName>
</protein>
<gene>
    <name evidence="1" type="ORF">HanXRQr2_Chr06g0253681</name>
</gene>
<evidence type="ECO:0000313" key="2">
    <source>
        <dbReference type="Proteomes" id="UP000215914"/>
    </source>
</evidence>
<name>A0A9K3ISK7_HELAN</name>